<evidence type="ECO:0000259" key="5">
    <source>
        <dbReference type="PROSITE" id="PS50931"/>
    </source>
</evidence>
<dbReference type="EMBL" id="JABBGA010000006">
    <property type="protein sequence ID" value="NML26093.1"/>
    <property type="molecule type" value="Genomic_DNA"/>
</dbReference>
<dbReference type="PANTHER" id="PTHR30346:SF17">
    <property type="entry name" value="LYSR FAMILY TRANSCRIPTIONAL REGULATOR"/>
    <property type="match status" value="1"/>
</dbReference>
<evidence type="ECO:0000256" key="1">
    <source>
        <dbReference type="ARBA" id="ARBA00009437"/>
    </source>
</evidence>
<keyword evidence="3" id="KW-0238">DNA-binding</keyword>
<keyword evidence="2" id="KW-0805">Transcription regulation</keyword>
<dbReference type="Pfam" id="PF03466">
    <property type="entry name" value="LysR_substrate"/>
    <property type="match status" value="1"/>
</dbReference>
<gene>
    <name evidence="6" type="ORF">HHL15_10100</name>
</gene>
<evidence type="ECO:0000313" key="7">
    <source>
        <dbReference type="Proteomes" id="UP000580043"/>
    </source>
</evidence>
<dbReference type="Gene3D" id="3.40.190.10">
    <property type="entry name" value="Periplasmic binding protein-like II"/>
    <property type="match status" value="2"/>
</dbReference>
<dbReference type="AlphaFoldDB" id="A0A848G6R8"/>
<reference evidence="6 7" key="1">
    <citation type="submission" date="2020-04" db="EMBL/GenBank/DDBJ databases">
        <title>Zoogloea sp. G-4-1-14 isolated from soil.</title>
        <authorList>
            <person name="Dahal R.H."/>
        </authorList>
    </citation>
    <scope>NUCLEOTIDE SEQUENCE [LARGE SCALE GENOMIC DNA]</scope>
    <source>
        <strain evidence="6 7">G-4-1-14</strain>
    </source>
</reference>
<organism evidence="6 7">
    <name type="scientific">Zoogloea dura</name>
    <dbReference type="NCBI Taxonomy" id="2728840"/>
    <lineage>
        <taxon>Bacteria</taxon>
        <taxon>Pseudomonadati</taxon>
        <taxon>Pseudomonadota</taxon>
        <taxon>Betaproteobacteria</taxon>
        <taxon>Rhodocyclales</taxon>
        <taxon>Zoogloeaceae</taxon>
        <taxon>Zoogloea</taxon>
    </lineage>
</organism>
<dbReference type="GO" id="GO:0003700">
    <property type="term" value="F:DNA-binding transcription factor activity"/>
    <property type="evidence" value="ECO:0007669"/>
    <property type="project" value="InterPro"/>
</dbReference>
<keyword evidence="7" id="KW-1185">Reference proteome</keyword>
<comment type="caution">
    <text evidence="6">The sequence shown here is derived from an EMBL/GenBank/DDBJ whole genome shotgun (WGS) entry which is preliminary data.</text>
</comment>
<dbReference type="CDD" id="cd08414">
    <property type="entry name" value="PBP2_LTTR_aromatics_like"/>
    <property type="match status" value="1"/>
</dbReference>
<dbReference type="SUPFAM" id="SSF53850">
    <property type="entry name" value="Periplasmic binding protein-like II"/>
    <property type="match status" value="1"/>
</dbReference>
<sequence>MVSLRQIRYLLAIADTGSLTAAAARLYVAQPALSRQLAQTEEALGFSLFRREARGVCLTPAGALFLERVRGLAGMLDDAVDDARRLERGEVGVLRLLHSSSVPVAGPLLAALQAFTAALPGARVDLDRVSSELQGVEILAGRADIGVARLPVLRRSPELVQRPLPAERLWVALPAHHPLAAEAGPLPLEALRDERFVSAVHRERGGLARRVTDLCLEAGFVPGSAAVQSRKTSMLALVAAGFGVAVIPACMRDMLPAGAALRQLAGPAALAEAAILLPPEASPLALRFAGMLEAGW</sequence>
<dbReference type="SUPFAM" id="SSF46785">
    <property type="entry name" value="Winged helix' DNA-binding domain"/>
    <property type="match status" value="1"/>
</dbReference>
<dbReference type="GO" id="GO:0032993">
    <property type="term" value="C:protein-DNA complex"/>
    <property type="evidence" value="ECO:0007669"/>
    <property type="project" value="TreeGrafter"/>
</dbReference>
<dbReference type="GO" id="GO:0003677">
    <property type="term" value="F:DNA binding"/>
    <property type="evidence" value="ECO:0007669"/>
    <property type="project" value="UniProtKB-KW"/>
</dbReference>
<keyword evidence="4" id="KW-0804">Transcription</keyword>
<dbReference type="FunFam" id="1.10.10.10:FF:000001">
    <property type="entry name" value="LysR family transcriptional regulator"/>
    <property type="match status" value="1"/>
</dbReference>
<comment type="similarity">
    <text evidence="1">Belongs to the LysR transcriptional regulatory family.</text>
</comment>
<evidence type="ECO:0000256" key="3">
    <source>
        <dbReference type="ARBA" id="ARBA00023125"/>
    </source>
</evidence>
<feature type="domain" description="HTH lysR-type" evidence="5">
    <location>
        <begin position="2"/>
        <end position="59"/>
    </location>
</feature>
<dbReference type="PANTHER" id="PTHR30346">
    <property type="entry name" value="TRANSCRIPTIONAL DUAL REGULATOR HCAR-RELATED"/>
    <property type="match status" value="1"/>
</dbReference>
<name>A0A848G6R8_9RHOO</name>
<accession>A0A848G6R8</accession>
<dbReference type="PRINTS" id="PR00039">
    <property type="entry name" value="HTHLYSR"/>
</dbReference>
<evidence type="ECO:0000256" key="4">
    <source>
        <dbReference type="ARBA" id="ARBA00023163"/>
    </source>
</evidence>
<dbReference type="Pfam" id="PF00126">
    <property type="entry name" value="HTH_1"/>
    <property type="match status" value="1"/>
</dbReference>
<dbReference type="Proteomes" id="UP000580043">
    <property type="component" value="Unassembled WGS sequence"/>
</dbReference>
<protein>
    <submittedName>
        <fullName evidence="6">LysR family transcriptional regulator</fullName>
    </submittedName>
</protein>
<evidence type="ECO:0000256" key="2">
    <source>
        <dbReference type="ARBA" id="ARBA00023015"/>
    </source>
</evidence>
<dbReference type="PROSITE" id="PS50931">
    <property type="entry name" value="HTH_LYSR"/>
    <property type="match status" value="1"/>
</dbReference>
<dbReference type="InterPro" id="IPR036388">
    <property type="entry name" value="WH-like_DNA-bd_sf"/>
</dbReference>
<dbReference type="InterPro" id="IPR000847">
    <property type="entry name" value="LysR_HTH_N"/>
</dbReference>
<proteinExistence type="inferred from homology"/>
<evidence type="ECO:0000313" key="6">
    <source>
        <dbReference type="EMBL" id="NML26093.1"/>
    </source>
</evidence>
<dbReference type="InterPro" id="IPR005119">
    <property type="entry name" value="LysR_subst-bd"/>
</dbReference>
<dbReference type="Gene3D" id="1.10.10.10">
    <property type="entry name" value="Winged helix-like DNA-binding domain superfamily/Winged helix DNA-binding domain"/>
    <property type="match status" value="1"/>
</dbReference>
<dbReference type="InterPro" id="IPR036390">
    <property type="entry name" value="WH_DNA-bd_sf"/>
</dbReference>